<protein>
    <recommendedName>
        <fullName evidence="3">DUF1569 domain-containing protein</fullName>
    </recommendedName>
</protein>
<name>A0ABP8N2D5_9BACT</name>
<dbReference type="Proteomes" id="UP001501410">
    <property type="component" value="Unassembled WGS sequence"/>
</dbReference>
<evidence type="ECO:0000313" key="1">
    <source>
        <dbReference type="EMBL" id="GAA4458490.1"/>
    </source>
</evidence>
<dbReference type="RefSeq" id="WP_344828217.1">
    <property type="nucleotide sequence ID" value="NZ_BAABEZ010000024.1"/>
</dbReference>
<evidence type="ECO:0008006" key="3">
    <source>
        <dbReference type="Google" id="ProtNLM"/>
    </source>
</evidence>
<proteinExistence type="predicted"/>
<organism evidence="1 2">
    <name type="scientific">Rurimicrobium arvi</name>
    <dbReference type="NCBI Taxonomy" id="2049916"/>
    <lineage>
        <taxon>Bacteria</taxon>
        <taxon>Pseudomonadati</taxon>
        <taxon>Bacteroidota</taxon>
        <taxon>Chitinophagia</taxon>
        <taxon>Chitinophagales</taxon>
        <taxon>Chitinophagaceae</taxon>
        <taxon>Rurimicrobium</taxon>
    </lineage>
</organism>
<dbReference type="Pfam" id="PF07606">
    <property type="entry name" value="DUF1569"/>
    <property type="match status" value="1"/>
</dbReference>
<dbReference type="InterPro" id="IPR011463">
    <property type="entry name" value="DUF1569"/>
</dbReference>
<keyword evidence="2" id="KW-1185">Reference proteome</keyword>
<sequence>MALPQVFSREVTDELVARIGKLSPESRALWGKMNVSQMLAHCNVTYEMVYEPERHRKPGGIMKWMLRKMVKPKVVGEQPYKQNNPTAPQFIISDQREFSNEKQRLESYLHKTQELGASWFDGRESHSFGALNATEWNNMFYKHLDHHLKQFGV</sequence>
<dbReference type="Gene3D" id="1.20.120.450">
    <property type="entry name" value="dinb family like domain"/>
    <property type="match status" value="1"/>
</dbReference>
<comment type="caution">
    <text evidence="1">The sequence shown here is derived from an EMBL/GenBank/DDBJ whole genome shotgun (WGS) entry which is preliminary data.</text>
</comment>
<dbReference type="EMBL" id="BAABEZ010000024">
    <property type="protein sequence ID" value="GAA4458490.1"/>
    <property type="molecule type" value="Genomic_DNA"/>
</dbReference>
<reference evidence="2" key="1">
    <citation type="journal article" date="2019" name="Int. J. Syst. Evol. Microbiol.">
        <title>The Global Catalogue of Microorganisms (GCM) 10K type strain sequencing project: providing services to taxonomists for standard genome sequencing and annotation.</title>
        <authorList>
            <consortium name="The Broad Institute Genomics Platform"/>
            <consortium name="The Broad Institute Genome Sequencing Center for Infectious Disease"/>
            <person name="Wu L."/>
            <person name="Ma J."/>
        </authorList>
    </citation>
    <scope>NUCLEOTIDE SEQUENCE [LARGE SCALE GENOMIC DNA]</scope>
    <source>
        <strain evidence="2">JCM 31921</strain>
    </source>
</reference>
<dbReference type="InterPro" id="IPR034660">
    <property type="entry name" value="DinB/YfiT-like"/>
</dbReference>
<gene>
    <name evidence="1" type="ORF">GCM10023092_26870</name>
</gene>
<evidence type="ECO:0000313" key="2">
    <source>
        <dbReference type="Proteomes" id="UP001501410"/>
    </source>
</evidence>
<accession>A0ABP8N2D5</accession>